<dbReference type="InParanoid" id="L8G394"/>
<dbReference type="EMBL" id="GL573558">
    <property type="protein sequence ID" value="ELR07725.1"/>
    <property type="molecule type" value="Genomic_DNA"/>
</dbReference>
<accession>L8G394</accession>
<dbReference type="Proteomes" id="UP000011064">
    <property type="component" value="Unassembled WGS sequence"/>
</dbReference>
<dbReference type="HOGENOM" id="CLU_2607014_0_0_1"/>
<keyword evidence="2" id="KW-1185">Reference proteome</keyword>
<name>L8G394_PSED2</name>
<evidence type="ECO:0000313" key="2">
    <source>
        <dbReference type="Proteomes" id="UP000011064"/>
    </source>
</evidence>
<organism evidence="1 2">
    <name type="scientific">Pseudogymnoascus destructans (strain ATCC MYA-4855 / 20631-21)</name>
    <name type="common">Bat white-nose syndrome fungus</name>
    <name type="synonym">Geomyces destructans</name>
    <dbReference type="NCBI Taxonomy" id="658429"/>
    <lineage>
        <taxon>Eukaryota</taxon>
        <taxon>Fungi</taxon>
        <taxon>Dikarya</taxon>
        <taxon>Ascomycota</taxon>
        <taxon>Pezizomycotina</taxon>
        <taxon>Leotiomycetes</taxon>
        <taxon>Thelebolales</taxon>
        <taxon>Thelebolaceae</taxon>
        <taxon>Pseudogymnoascus</taxon>
    </lineage>
</organism>
<gene>
    <name evidence="1" type="ORF">GMDG_08522</name>
</gene>
<protein>
    <submittedName>
        <fullName evidence="1">Uncharacterized protein</fullName>
    </submittedName>
</protein>
<evidence type="ECO:0000313" key="1">
    <source>
        <dbReference type="EMBL" id="ELR07725.1"/>
    </source>
</evidence>
<dbReference type="AlphaFoldDB" id="L8G394"/>
<reference evidence="2" key="1">
    <citation type="submission" date="2010-09" db="EMBL/GenBank/DDBJ databases">
        <title>The genome sequence of Geomyces destructans 20631-21.</title>
        <authorList>
            <consortium name="The Broad Institute Genome Sequencing Platform"/>
            <person name="Cuomo C.A."/>
            <person name="Blehert D.S."/>
            <person name="Lorch J.M."/>
            <person name="Young S.K."/>
            <person name="Zeng Q."/>
            <person name="Gargeya S."/>
            <person name="Fitzgerald M."/>
            <person name="Haas B."/>
            <person name="Abouelleil A."/>
            <person name="Alvarado L."/>
            <person name="Arachchi H.M."/>
            <person name="Berlin A."/>
            <person name="Brown A."/>
            <person name="Chapman S.B."/>
            <person name="Chen Z."/>
            <person name="Dunbar C."/>
            <person name="Freedman E."/>
            <person name="Gearin G."/>
            <person name="Gellesch M."/>
            <person name="Goldberg J."/>
            <person name="Griggs A."/>
            <person name="Gujja S."/>
            <person name="Heiman D."/>
            <person name="Howarth C."/>
            <person name="Larson L."/>
            <person name="Lui A."/>
            <person name="MacDonald P.J.P."/>
            <person name="Montmayeur A."/>
            <person name="Murphy C."/>
            <person name="Neiman D."/>
            <person name="Pearson M."/>
            <person name="Priest M."/>
            <person name="Roberts A."/>
            <person name="Saif S."/>
            <person name="Shea T."/>
            <person name="Shenoy N."/>
            <person name="Sisk P."/>
            <person name="Stolte C."/>
            <person name="Sykes S."/>
            <person name="Wortman J."/>
            <person name="Nusbaum C."/>
            <person name="Birren B."/>
        </authorList>
    </citation>
    <scope>NUCLEOTIDE SEQUENCE [LARGE SCALE GENOMIC DNA]</scope>
    <source>
        <strain evidence="2">ATCC MYA-4855 / 20631-21</strain>
    </source>
</reference>
<dbReference type="VEuPathDB" id="FungiDB:GMDG_08522"/>
<sequence length="79" mass="9089">MAGRELDDAERLERPVRDNEVWEREVGGCDLIRHSVAAAWRIGMAEAAGRQVEDVECPVVVMRLERAFDEAFMLLRNFE</sequence>
<proteinExistence type="predicted"/>